<protein>
    <recommendedName>
        <fullName evidence="8">Phosphoribosyltransferase domain-containing protein</fullName>
    </recommendedName>
</protein>
<dbReference type="Pfam" id="PF00156">
    <property type="entry name" value="Pribosyltran"/>
    <property type="match status" value="1"/>
</dbReference>
<dbReference type="CDD" id="cd06223">
    <property type="entry name" value="PRTases_typeI"/>
    <property type="match status" value="1"/>
</dbReference>
<dbReference type="InterPro" id="IPR000836">
    <property type="entry name" value="PRTase_dom"/>
</dbReference>
<keyword evidence="6" id="KW-0460">Magnesium</keyword>
<dbReference type="SUPFAM" id="SSF53271">
    <property type="entry name" value="PRTase-like"/>
    <property type="match status" value="1"/>
</dbReference>
<organism evidence="9 10">
    <name type="scientific">Catenovulum maritimum</name>
    <dbReference type="NCBI Taxonomy" id="1513271"/>
    <lineage>
        <taxon>Bacteria</taxon>
        <taxon>Pseudomonadati</taxon>
        <taxon>Pseudomonadota</taxon>
        <taxon>Gammaproteobacteria</taxon>
        <taxon>Alteromonadales</taxon>
        <taxon>Alteromonadaceae</taxon>
        <taxon>Catenovulum</taxon>
    </lineage>
</organism>
<keyword evidence="4" id="KW-0479">Metal-binding</keyword>
<dbReference type="STRING" id="1513271.XM47_09820"/>
<dbReference type="EMBL" id="LAZL01000012">
    <property type="protein sequence ID" value="KMT65320.1"/>
    <property type="molecule type" value="Genomic_DNA"/>
</dbReference>
<dbReference type="InterPro" id="IPR029057">
    <property type="entry name" value="PRTase-like"/>
</dbReference>
<comment type="caution">
    <text evidence="9">The sequence shown here is derived from an EMBL/GenBank/DDBJ whole genome shotgun (WGS) entry which is preliminary data.</text>
</comment>
<gene>
    <name evidence="9" type="ORF">XM47_09820</name>
</gene>
<dbReference type="GO" id="GO:0004422">
    <property type="term" value="F:hypoxanthine phosphoribosyltransferase activity"/>
    <property type="evidence" value="ECO:0007669"/>
    <property type="project" value="TreeGrafter"/>
</dbReference>
<dbReference type="NCBIfam" id="NF006613">
    <property type="entry name" value="PRK09177.1"/>
    <property type="match status" value="1"/>
</dbReference>
<accession>A0A0J8GR60</accession>
<evidence type="ECO:0000256" key="6">
    <source>
        <dbReference type="ARBA" id="ARBA00022842"/>
    </source>
</evidence>
<keyword evidence="2" id="KW-0328">Glycosyltransferase</keyword>
<dbReference type="AlphaFoldDB" id="A0A0J8GR60"/>
<evidence type="ECO:0000256" key="3">
    <source>
        <dbReference type="ARBA" id="ARBA00022679"/>
    </source>
</evidence>
<dbReference type="PANTHER" id="PTHR39563">
    <property type="entry name" value="XANTHINE PHOSPHORIBOSYLTRANSFERASE"/>
    <property type="match status" value="1"/>
</dbReference>
<keyword evidence="3" id="KW-0808">Transferase</keyword>
<keyword evidence="10" id="KW-1185">Reference proteome</keyword>
<dbReference type="GO" id="GO:0032265">
    <property type="term" value="P:XMP salvage"/>
    <property type="evidence" value="ECO:0007669"/>
    <property type="project" value="TreeGrafter"/>
</dbReference>
<sequence length="143" mass="16239">MSSSKLVISWDEFHLHTRQLASQLKSIENITGIVAVTRGGIIPTGIITSELNIRLIDTVCVSSYDKNNQQAEINLLKYPNHDGDGWLFIEDLVDSGNTIRFLKQHFPKAIFACVYAKPNGVCQTDYFVEKVKQDSWIQLPWEI</sequence>
<dbReference type="PATRIC" id="fig|1513271.3.peg.1996"/>
<keyword evidence="1" id="KW-1003">Cell membrane</keyword>
<feature type="domain" description="Phosphoribosyltransferase" evidence="8">
    <location>
        <begin position="11"/>
        <end position="137"/>
    </location>
</feature>
<name>A0A0J8GR60_9ALTE</name>
<dbReference type="GO" id="GO:0005829">
    <property type="term" value="C:cytosol"/>
    <property type="evidence" value="ECO:0007669"/>
    <property type="project" value="TreeGrafter"/>
</dbReference>
<evidence type="ECO:0000256" key="2">
    <source>
        <dbReference type="ARBA" id="ARBA00022676"/>
    </source>
</evidence>
<dbReference type="InterPro" id="IPR023747">
    <property type="entry name" value="Xanthine_Guanine_PRibTrfase"/>
</dbReference>
<dbReference type="OrthoDB" id="9789690at2"/>
<dbReference type="GO" id="GO:0006166">
    <property type="term" value="P:purine ribonucleoside salvage"/>
    <property type="evidence" value="ECO:0007669"/>
    <property type="project" value="UniProtKB-KW"/>
</dbReference>
<dbReference type="Proteomes" id="UP000037600">
    <property type="component" value="Unassembled WGS sequence"/>
</dbReference>
<proteinExistence type="predicted"/>
<evidence type="ECO:0000259" key="8">
    <source>
        <dbReference type="Pfam" id="PF00156"/>
    </source>
</evidence>
<evidence type="ECO:0000256" key="1">
    <source>
        <dbReference type="ARBA" id="ARBA00022475"/>
    </source>
</evidence>
<evidence type="ECO:0000313" key="10">
    <source>
        <dbReference type="Proteomes" id="UP000037600"/>
    </source>
</evidence>
<dbReference type="GO" id="GO:0032263">
    <property type="term" value="P:GMP salvage"/>
    <property type="evidence" value="ECO:0007669"/>
    <property type="project" value="TreeGrafter"/>
</dbReference>
<evidence type="ECO:0000256" key="5">
    <source>
        <dbReference type="ARBA" id="ARBA00022726"/>
    </source>
</evidence>
<evidence type="ECO:0000256" key="4">
    <source>
        <dbReference type="ARBA" id="ARBA00022723"/>
    </source>
</evidence>
<dbReference type="RefSeq" id="WP_048692114.1">
    <property type="nucleotide sequence ID" value="NZ_KQ130489.1"/>
</dbReference>
<reference evidence="9 10" key="1">
    <citation type="submission" date="2015-04" db="EMBL/GenBank/DDBJ databases">
        <title>Draft Genome Sequence of the Novel Agar-Digesting Marine Bacterium Q1.</title>
        <authorList>
            <person name="Li Y."/>
            <person name="Li D."/>
            <person name="Chen G."/>
            <person name="Du Z."/>
        </authorList>
    </citation>
    <scope>NUCLEOTIDE SEQUENCE [LARGE SCALE GENOMIC DNA]</scope>
    <source>
        <strain evidence="9 10">Q1</strain>
    </source>
</reference>
<keyword evidence="5" id="KW-0660">Purine salvage</keyword>
<dbReference type="GO" id="GO:0032264">
    <property type="term" value="P:IMP salvage"/>
    <property type="evidence" value="ECO:0007669"/>
    <property type="project" value="TreeGrafter"/>
</dbReference>
<dbReference type="GO" id="GO:0046872">
    <property type="term" value="F:metal ion binding"/>
    <property type="evidence" value="ECO:0007669"/>
    <property type="project" value="UniProtKB-KW"/>
</dbReference>
<evidence type="ECO:0000256" key="7">
    <source>
        <dbReference type="ARBA" id="ARBA00023136"/>
    </source>
</evidence>
<dbReference type="GO" id="GO:0000310">
    <property type="term" value="F:xanthine phosphoribosyltransferase activity"/>
    <property type="evidence" value="ECO:0007669"/>
    <property type="project" value="InterPro"/>
</dbReference>
<evidence type="ECO:0000313" key="9">
    <source>
        <dbReference type="EMBL" id="KMT65320.1"/>
    </source>
</evidence>
<dbReference type="PANTHER" id="PTHR39563:SF1">
    <property type="entry name" value="XANTHINE-GUANINE PHOSPHORIBOSYLTRANSFERASE"/>
    <property type="match status" value="1"/>
</dbReference>
<dbReference type="Gene3D" id="3.40.50.2020">
    <property type="match status" value="1"/>
</dbReference>
<keyword evidence="7" id="KW-0472">Membrane</keyword>